<dbReference type="SUPFAM" id="SSF46894">
    <property type="entry name" value="C-terminal effector domain of the bipartite response regulators"/>
    <property type="match status" value="1"/>
</dbReference>
<evidence type="ECO:0000256" key="5">
    <source>
        <dbReference type="ARBA" id="ARBA00023163"/>
    </source>
</evidence>
<dbReference type="Proteomes" id="UP000660675">
    <property type="component" value="Unassembled WGS sequence"/>
</dbReference>
<dbReference type="EMBL" id="BMTF01000004">
    <property type="protein sequence ID" value="GGV78938.1"/>
    <property type="molecule type" value="Genomic_DNA"/>
</dbReference>
<reference evidence="9" key="1">
    <citation type="journal article" date="2019" name="Int. J. Syst. Evol. Microbiol.">
        <title>The Global Catalogue of Microorganisms (GCM) 10K type strain sequencing project: providing services to taxonomists for standard genome sequencing and annotation.</title>
        <authorList>
            <consortium name="The Broad Institute Genomics Platform"/>
            <consortium name="The Broad Institute Genome Sequencing Center for Infectious Disease"/>
            <person name="Wu L."/>
            <person name="Ma J."/>
        </authorList>
    </citation>
    <scope>NUCLEOTIDE SEQUENCE [LARGE SCALE GENOMIC DNA]</scope>
    <source>
        <strain evidence="9">JCM 4376</strain>
    </source>
</reference>
<sequence>MCPPDRGGRADGCRTVRAARGTAFGAVPLAGRSDTRAARVPRQACWTVMQSGEICSARFSILGPLLVQGDNRMISPVRRAVLTALLLRTGRPITISEFAELLWDEPPASATANIRSHLTGLRRDLDGTQRGLSERLHTYRGGHCGYRLHIEPDELDLTRFAKAARTGRTHLLCGDLDAAIASLEEAITLWRGPFGQDLPPTRWFSAHVAGLNNARFDAYQDLFTACILADHTAVLGYQIESAIAEVPYRQRFWELLAAVHCIKGDASSALDVIKRCQALFADDLGLDLPPGIEAMRAAALTWDSRKAWRLVAASVQSPRAEDGSHLS</sequence>
<protein>
    <recommendedName>
        <fullName evidence="10">OmpR/PhoB-type domain-containing protein</fullName>
    </recommendedName>
</protein>
<dbReference type="SMART" id="SM01043">
    <property type="entry name" value="BTAD"/>
    <property type="match status" value="1"/>
</dbReference>
<gene>
    <name evidence="8" type="ORF">GCM10015535_14530</name>
</gene>
<dbReference type="SUPFAM" id="SSF48452">
    <property type="entry name" value="TPR-like"/>
    <property type="match status" value="1"/>
</dbReference>
<dbReference type="Pfam" id="PF03704">
    <property type="entry name" value="BTAD"/>
    <property type="match status" value="1"/>
</dbReference>
<evidence type="ECO:0008006" key="10">
    <source>
        <dbReference type="Google" id="ProtNLM"/>
    </source>
</evidence>
<dbReference type="InterPro" id="IPR036388">
    <property type="entry name" value="WH-like_DNA-bd_sf"/>
</dbReference>
<proteinExistence type="inferred from homology"/>
<dbReference type="InterPro" id="IPR051677">
    <property type="entry name" value="AfsR-DnrI-RedD_regulator"/>
</dbReference>
<keyword evidence="3" id="KW-0805">Transcription regulation</keyword>
<keyword evidence="2" id="KW-0902">Two-component regulatory system</keyword>
<dbReference type="InterPro" id="IPR016032">
    <property type="entry name" value="Sig_transdc_resp-reg_C-effctor"/>
</dbReference>
<dbReference type="Gene3D" id="1.10.10.10">
    <property type="entry name" value="Winged helix-like DNA-binding domain superfamily/Winged helix DNA-binding domain"/>
    <property type="match status" value="1"/>
</dbReference>
<dbReference type="PANTHER" id="PTHR35807:SF1">
    <property type="entry name" value="TRANSCRIPTIONAL REGULATOR REDD"/>
    <property type="match status" value="1"/>
</dbReference>
<organism evidence="8 9">
    <name type="scientific">Streptomyces gelaticus</name>
    <dbReference type="NCBI Taxonomy" id="285446"/>
    <lineage>
        <taxon>Bacteria</taxon>
        <taxon>Bacillati</taxon>
        <taxon>Actinomycetota</taxon>
        <taxon>Actinomycetes</taxon>
        <taxon>Kitasatosporales</taxon>
        <taxon>Streptomycetaceae</taxon>
        <taxon>Streptomyces</taxon>
    </lineage>
</organism>
<dbReference type="Gene3D" id="1.25.40.10">
    <property type="entry name" value="Tetratricopeptide repeat domain"/>
    <property type="match status" value="1"/>
</dbReference>
<dbReference type="SMART" id="SM00862">
    <property type="entry name" value="Trans_reg_C"/>
    <property type="match status" value="1"/>
</dbReference>
<evidence type="ECO:0000256" key="2">
    <source>
        <dbReference type="ARBA" id="ARBA00023012"/>
    </source>
</evidence>
<comment type="caution">
    <text evidence="8">The sequence shown here is derived from an EMBL/GenBank/DDBJ whole genome shotgun (WGS) entry which is preliminary data.</text>
</comment>
<evidence type="ECO:0000256" key="4">
    <source>
        <dbReference type="ARBA" id="ARBA00023125"/>
    </source>
</evidence>
<evidence type="ECO:0000259" key="6">
    <source>
        <dbReference type="SMART" id="SM00862"/>
    </source>
</evidence>
<evidence type="ECO:0000313" key="8">
    <source>
        <dbReference type="EMBL" id="GGV78938.1"/>
    </source>
</evidence>
<accession>A0ABQ2VW89</accession>
<keyword evidence="5" id="KW-0804">Transcription</keyword>
<keyword evidence="9" id="KW-1185">Reference proteome</keyword>
<feature type="domain" description="OmpR/PhoB-type" evidence="6">
    <location>
        <begin position="71"/>
        <end position="148"/>
    </location>
</feature>
<dbReference type="InterPro" id="IPR011990">
    <property type="entry name" value="TPR-like_helical_dom_sf"/>
</dbReference>
<dbReference type="Pfam" id="PF00486">
    <property type="entry name" value="Trans_reg_C"/>
    <property type="match status" value="1"/>
</dbReference>
<evidence type="ECO:0000256" key="1">
    <source>
        <dbReference type="ARBA" id="ARBA00005820"/>
    </source>
</evidence>
<dbReference type="PANTHER" id="PTHR35807">
    <property type="entry name" value="TRANSCRIPTIONAL REGULATOR REDD-RELATED"/>
    <property type="match status" value="1"/>
</dbReference>
<evidence type="ECO:0000256" key="3">
    <source>
        <dbReference type="ARBA" id="ARBA00023015"/>
    </source>
</evidence>
<feature type="domain" description="Bacterial transcriptional activator" evidence="7">
    <location>
        <begin position="155"/>
        <end position="300"/>
    </location>
</feature>
<comment type="similarity">
    <text evidence="1">Belongs to the AfsR/DnrI/RedD regulatory family.</text>
</comment>
<dbReference type="InterPro" id="IPR001867">
    <property type="entry name" value="OmpR/PhoB-type_DNA-bd"/>
</dbReference>
<keyword evidence="4" id="KW-0238">DNA-binding</keyword>
<evidence type="ECO:0000259" key="7">
    <source>
        <dbReference type="SMART" id="SM01043"/>
    </source>
</evidence>
<evidence type="ECO:0000313" key="9">
    <source>
        <dbReference type="Proteomes" id="UP000660675"/>
    </source>
</evidence>
<dbReference type="InterPro" id="IPR005158">
    <property type="entry name" value="BTAD"/>
</dbReference>
<name>A0ABQ2VW89_9ACTN</name>